<dbReference type="Proteomes" id="UP000256429">
    <property type="component" value="Unassembled WGS sequence"/>
</dbReference>
<keyword evidence="3" id="KW-1185">Reference proteome</keyword>
<dbReference type="EMBL" id="QTTQ01000011">
    <property type="protein sequence ID" value="REE80802.1"/>
    <property type="molecule type" value="Genomic_DNA"/>
</dbReference>
<sequence length="272" mass="30702">MLIIGLISMFGQNIHIAELSFNNLLNKSNSVGLNTSTLKIQYPLNLKKGTFVNGISFSNYEVDYNANETINTNTISSFKTISYSLEYLNILTNNWNYNLELAPSISSNFESNVSFRDVLFNGTLSFTKTKNRSKLTLGVTVNSNFGLTVPIPIISYSKNVSEKFQYTIGVPKTAIQFTFNNRNKTKFYVEPKGFVANLSNNLNLENGVTKKAKYQSLIAGIMYHHKIDDFWKISLNAGCQLLSNFNLENGNKDVYEFNTKQQFFVGVGLKFN</sequence>
<feature type="domain" description="DUF6268" evidence="1">
    <location>
        <begin position="63"/>
        <end position="272"/>
    </location>
</feature>
<organism evidence="2 3">
    <name type="scientific">Lutibacter oceani</name>
    <dbReference type="NCBI Taxonomy" id="1853311"/>
    <lineage>
        <taxon>Bacteria</taxon>
        <taxon>Pseudomonadati</taxon>
        <taxon>Bacteroidota</taxon>
        <taxon>Flavobacteriia</taxon>
        <taxon>Flavobacteriales</taxon>
        <taxon>Flavobacteriaceae</taxon>
        <taxon>Lutibacter</taxon>
    </lineage>
</organism>
<protein>
    <recommendedName>
        <fullName evidence="1">DUF6268 domain-containing protein</fullName>
    </recommendedName>
</protein>
<accession>A0A3D9RVY5</accession>
<evidence type="ECO:0000313" key="2">
    <source>
        <dbReference type="EMBL" id="REE80802.1"/>
    </source>
</evidence>
<proteinExistence type="predicted"/>
<evidence type="ECO:0000259" key="1">
    <source>
        <dbReference type="Pfam" id="PF19783"/>
    </source>
</evidence>
<comment type="caution">
    <text evidence="2">The sequence shown here is derived from an EMBL/GenBank/DDBJ whole genome shotgun (WGS) entry which is preliminary data.</text>
</comment>
<dbReference type="Pfam" id="PF19783">
    <property type="entry name" value="DUF6268"/>
    <property type="match status" value="1"/>
</dbReference>
<name>A0A3D9RVY5_9FLAO</name>
<gene>
    <name evidence="2" type="ORF">BX611_2457</name>
</gene>
<reference evidence="2 3" key="1">
    <citation type="submission" date="2018-08" db="EMBL/GenBank/DDBJ databases">
        <title>Genomic Encyclopedia of Type Strains, Phase III (KMG-III): the genomes of soil and plant-associated and newly described type strains.</title>
        <authorList>
            <person name="Whitman W."/>
        </authorList>
    </citation>
    <scope>NUCLEOTIDE SEQUENCE [LARGE SCALE GENOMIC DNA]</scope>
    <source>
        <strain evidence="2 3">325-5</strain>
    </source>
</reference>
<dbReference type="AlphaFoldDB" id="A0A3D9RVY5"/>
<evidence type="ECO:0000313" key="3">
    <source>
        <dbReference type="Proteomes" id="UP000256429"/>
    </source>
</evidence>
<dbReference type="InterPro" id="IPR046235">
    <property type="entry name" value="DUF6268"/>
</dbReference>